<dbReference type="AlphaFoldDB" id="A0A0F9RAK5"/>
<accession>A0A0F9RAK5</accession>
<dbReference type="EMBL" id="LAZR01003817">
    <property type="protein sequence ID" value="KKN14428.1"/>
    <property type="molecule type" value="Genomic_DNA"/>
</dbReference>
<organism evidence="1">
    <name type="scientific">marine sediment metagenome</name>
    <dbReference type="NCBI Taxonomy" id="412755"/>
    <lineage>
        <taxon>unclassified sequences</taxon>
        <taxon>metagenomes</taxon>
        <taxon>ecological metagenomes</taxon>
    </lineage>
</organism>
<protein>
    <recommendedName>
        <fullName evidence="2">Prolyl 4-hydroxylase alpha subunit Fe(2+) 2OG dioxygenase domain-containing protein</fullName>
    </recommendedName>
</protein>
<evidence type="ECO:0008006" key="2">
    <source>
        <dbReference type="Google" id="ProtNLM"/>
    </source>
</evidence>
<comment type="caution">
    <text evidence="1">The sequence shown here is derived from an EMBL/GenBank/DDBJ whole genome shotgun (WGS) entry which is preliminary data.</text>
</comment>
<evidence type="ECO:0000313" key="1">
    <source>
        <dbReference type="EMBL" id="KKN14428.1"/>
    </source>
</evidence>
<gene>
    <name evidence="1" type="ORF">LCGC14_0996150</name>
</gene>
<name>A0A0F9RAK5_9ZZZZ</name>
<sequence length="99" mass="11588">MTSIINRTLIYTQRFAINLVTYSEGHFVPRHFDMVSGGRLYKLNFVLVRAKQGGIFETEEVIFSLFNRIILFRPDLYQHHVTKIISGKRVLLSFALRLN</sequence>
<reference evidence="1" key="1">
    <citation type="journal article" date="2015" name="Nature">
        <title>Complex archaea that bridge the gap between prokaryotes and eukaryotes.</title>
        <authorList>
            <person name="Spang A."/>
            <person name="Saw J.H."/>
            <person name="Jorgensen S.L."/>
            <person name="Zaremba-Niedzwiedzka K."/>
            <person name="Martijn J."/>
            <person name="Lind A.E."/>
            <person name="van Eijk R."/>
            <person name="Schleper C."/>
            <person name="Guy L."/>
            <person name="Ettema T.J."/>
        </authorList>
    </citation>
    <scope>NUCLEOTIDE SEQUENCE</scope>
</reference>
<proteinExistence type="predicted"/>
<dbReference type="Gene3D" id="2.60.120.620">
    <property type="entry name" value="q2cbj1_9rhob like domain"/>
    <property type="match status" value="1"/>
</dbReference>